<gene>
    <name evidence="1" type="ORF">ERX27_07555</name>
</gene>
<dbReference type="Proteomes" id="UP000295310">
    <property type="component" value="Unassembled WGS sequence"/>
</dbReference>
<reference evidence="1 2" key="1">
    <citation type="submission" date="2019-01" db="EMBL/GenBank/DDBJ databases">
        <title>Draft genome sequences of the type strains of six Macrococcus species.</title>
        <authorList>
            <person name="Mazhar S."/>
            <person name="Altermann E."/>
            <person name="Hill C."/>
            <person name="Mcauliffe O."/>
        </authorList>
    </citation>
    <scope>NUCLEOTIDE SEQUENCE [LARGE SCALE GENOMIC DNA]</scope>
    <source>
        <strain evidence="1 2">CCM4811</strain>
    </source>
</reference>
<dbReference type="OrthoDB" id="2418634at2"/>
<dbReference type="RefSeq" id="WP_133432230.1">
    <property type="nucleotide sequence ID" value="NZ_SCWA01000012.1"/>
</dbReference>
<dbReference type="AlphaFoldDB" id="A0A4R6BD35"/>
<evidence type="ECO:0000313" key="1">
    <source>
        <dbReference type="EMBL" id="TDL96702.1"/>
    </source>
</evidence>
<protein>
    <submittedName>
        <fullName evidence="1">Uncharacterized protein</fullName>
    </submittedName>
</protein>
<proteinExistence type="predicted"/>
<accession>A0A4R6BD35</accession>
<name>A0A4R6BD35_9STAP</name>
<organism evidence="1 2">
    <name type="scientific">Macrococcus brunensis</name>
    <dbReference type="NCBI Taxonomy" id="198483"/>
    <lineage>
        <taxon>Bacteria</taxon>
        <taxon>Bacillati</taxon>
        <taxon>Bacillota</taxon>
        <taxon>Bacilli</taxon>
        <taxon>Bacillales</taxon>
        <taxon>Staphylococcaceae</taxon>
        <taxon>Macrococcus</taxon>
    </lineage>
</organism>
<sequence>MQHKEEKRLSVGAIIEDRKSGDEYRVTAMNKHYIYYTGIKGLKVSGAIPKGAFHQDFTVLKEAWKKVGTT</sequence>
<comment type="caution">
    <text evidence="1">The sequence shown here is derived from an EMBL/GenBank/DDBJ whole genome shotgun (WGS) entry which is preliminary data.</text>
</comment>
<evidence type="ECO:0000313" key="2">
    <source>
        <dbReference type="Proteomes" id="UP000295310"/>
    </source>
</evidence>
<dbReference type="EMBL" id="SCWA01000012">
    <property type="protein sequence ID" value="TDL96702.1"/>
    <property type="molecule type" value="Genomic_DNA"/>
</dbReference>
<keyword evidence="2" id="KW-1185">Reference proteome</keyword>